<evidence type="ECO:0000313" key="5">
    <source>
        <dbReference type="Proteomes" id="UP001224325"/>
    </source>
</evidence>
<dbReference type="EMBL" id="CP155618">
    <property type="protein sequence ID" value="XBL14018.1"/>
    <property type="molecule type" value="Genomic_DNA"/>
</dbReference>
<feature type="chain" id="PRO_5043930029" evidence="1">
    <location>
        <begin position="20"/>
        <end position="553"/>
    </location>
</feature>
<dbReference type="InterPro" id="IPR032260">
    <property type="entry name" value="DUF5060"/>
</dbReference>
<dbReference type="KEGG" id="mlil:QLS71_017065"/>
<keyword evidence="5" id="KW-1185">Reference proteome</keyword>
<feature type="signal peptide" evidence="1">
    <location>
        <begin position="1"/>
        <end position="19"/>
    </location>
</feature>
<protein>
    <submittedName>
        <fullName evidence="4">DUF5060 domain-containing protein</fullName>
    </submittedName>
</protein>
<dbReference type="RefSeq" id="WP_308991994.1">
    <property type="nucleotide sequence ID" value="NZ_CP155618.1"/>
</dbReference>
<organism evidence="4 5">
    <name type="scientific">Mariniflexile litorale</name>
    <dbReference type="NCBI Taxonomy" id="3045158"/>
    <lineage>
        <taxon>Bacteria</taxon>
        <taxon>Pseudomonadati</taxon>
        <taxon>Bacteroidota</taxon>
        <taxon>Flavobacteriia</taxon>
        <taxon>Flavobacteriales</taxon>
        <taxon>Flavobacteriaceae</taxon>
        <taxon>Mariniflexile</taxon>
    </lineage>
</organism>
<reference evidence="4" key="1">
    <citation type="submission" date="2024-04" db="EMBL/GenBank/DDBJ databases">
        <title>Mariniflexile litorale, isolated from the shallow sediments of the Sea of Japan.</title>
        <authorList>
            <person name="Romanenko L."/>
            <person name="Isaeva M."/>
        </authorList>
    </citation>
    <scope>NUCLEOTIDE SEQUENCE [LARGE SCALE GENOMIC DNA]</scope>
    <source>
        <strain evidence="4">KMM 9835</strain>
    </source>
</reference>
<evidence type="ECO:0000256" key="1">
    <source>
        <dbReference type="SAM" id="SignalP"/>
    </source>
</evidence>
<dbReference type="PROSITE" id="PS51257">
    <property type="entry name" value="PROKAR_LIPOPROTEIN"/>
    <property type="match status" value="1"/>
</dbReference>
<dbReference type="AlphaFoldDB" id="A0AAU7EFF0"/>
<feature type="domain" description="DUF5060" evidence="3">
    <location>
        <begin position="27"/>
        <end position="103"/>
    </location>
</feature>
<name>A0AAU7EFF0_9FLAO</name>
<dbReference type="InterPro" id="IPR024749">
    <property type="entry name" value="Collagen-bd_put"/>
</dbReference>
<proteinExistence type="predicted"/>
<evidence type="ECO:0000259" key="3">
    <source>
        <dbReference type="Pfam" id="PF16586"/>
    </source>
</evidence>
<accession>A0AAU7EFF0</accession>
<dbReference type="Gene3D" id="3.20.20.80">
    <property type="entry name" value="Glycosidases"/>
    <property type="match status" value="1"/>
</dbReference>
<evidence type="ECO:0000313" key="4">
    <source>
        <dbReference type="EMBL" id="XBL14018.1"/>
    </source>
</evidence>
<dbReference type="InterPro" id="IPR013783">
    <property type="entry name" value="Ig-like_fold"/>
</dbReference>
<evidence type="ECO:0000259" key="2">
    <source>
        <dbReference type="Pfam" id="PF12904"/>
    </source>
</evidence>
<dbReference type="Proteomes" id="UP001224325">
    <property type="component" value="Chromosome"/>
</dbReference>
<dbReference type="Gene3D" id="2.60.40.10">
    <property type="entry name" value="Immunoglobulins"/>
    <property type="match status" value="1"/>
</dbReference>
<keyword evidence="1" id="KW-0732">Signal</keyword>
<feature type="domain" description="Putative collagen-binding" evidence="2">
    <location>
        <begin position="465"/>
        <end position="550"/>
    </location>
</feature>
<dbReference type="Pfam" id="PF12904">
    <property type="entry name" value="Collagen_bind_2"/>
    <property type="match status" value="1"/>
</dbReference>
<sequence length="553" mass="63503">MKITKLLYLIILITTLSCAKPQPLSQVGLYQTFEHSLENNNTYANKFNDVQLNTTFISPSGKTTSFFGFYDGDGKGGGDLTTGTIWKMRFIPNEIGKWTYKYTWSDNTKGGEGAFECTEANAGKGILQAYKENPRWFAYNGTEPVWLKSYYESGHGSIAQPFDWVKENVYQPIIDRGYNHLQVNWLLSLCCFEQYYHDGPEPTTQDLTLYTEGKASSTMRLDVWQMMETHVDWLNTKNIGLHMFLGFDGSQNDGPKWTSLSETEKDFYVRYVVARLAPYANIAGWGFVWEVPGDRQDSELGWAQLVKKYDVFDHLRTYEDEFPVKNEYHREEYNFAAIENHYIFSEERDLDRPYWKEPWTHHDACLAGYVPGKPVYMIEGNALWRRFWQKRTKATLDDLRQSAWACVTAGASFNWCGQAGEDELVAFGPEGLPFFESDNPYLASTKELDILSDVMTKEVAFQSMVPTDDLLSNHDNKKVWCLSEKGKQYLVFSSNGNAFELQLVAGNYTHNKWLNAKTGESQVISKITVLDNEVKQFTPPTTDTDWVLLITVK</sequence>
<dbReference type="Pfam" id="PF16586">
    <property type="entry name" value="DUF5060"/>
    <property type="match status" value="1"/>
</dbReference>
<gene>
    <name evidence="4" type="ORF">QLS71_017065</name>
</gene>